<dbReference type="EMBL" id="CAJNOO010009014">
    <property type="protein sequence ID" value="CAF1488181.1"/>
    <property type="molecule type" value="Genomic_DNA"/>
</dbReference>
<accession>A0A815SC25</accession>
<comment type="caution">
    <text evidence="1">The sequence shown here is derived from an EMBL/GenBank/DDBJ whole genome shotgun (WGS) entry which is preliminary data.</text>
</comment>
<evidence type="ECO:0000313" key="1">
    <source>
        <dbReference type="EMBL" id="CAF1488181.1"/>
    </source>
</evidence>
<name>A0A815SC25_9BILA</name>
<feature type="non-terminal residue" evidence="1">
    <location>
        <position position="1"/>
    </location>
</feature>
<organism evidence="1 2">
    <name type="scientific">Rotaria sordida</name>
    <dbReference type="NCBI Taxonomy" id="392033"/>
    <lineage>
        <taxon>Eukaryota</taxon>
        <taxon>Metazoa</taxon>
        <taxon>Spiralia</taxon>
        <taxon>Gnathifera</taxon>
        <taxon>Rotifera</taxon>
        <taxon>Eurotatoria</taxon>
        <taxon>Bdelloidea</taxon>
        <taxon>Philodinida</taxon>
        <taxon>Philodinidae</taxon>
        <taxon>Rotaria</taxon>
    </lineage>
</organism>
<dbReference type="AlphaFoldDB" id="A0A815SC25"/>
<reference evidence="1" key="1">
    <citation type="submission" date="2021-02" db="EMBL/GenBank/DDBJ databases">
        <authorList>
            <person name="Nowell W R."/>
        </authorList>
    </citation>
    <scope>NUCLEOTIDE SEQUENCE</scope>
</reference>
<gene>
    <name evidence="1" type="ORF">RFH988_LOCUS38287</name>
</gene>
<protein>
    <submittedName>
        <fullName evidence="1">Uncharacterized protein</fullName>
    </submittedName>
</protein>
<proteinExistence type="predicted"/>
<dbReference type="Proteomes" id="UP000663882">
    <property type="component" value="Unassembled WGS sequence"/>
</dbReference>
<sequence length="125" mass="13887">MRVVHLKEILTTGQSPDNLIRYVSTLNLKTIHEEKQQKLVLKSALPKAMPSALPLEQLSPKPAAGKPPKKLNCPHCSTALVFSGSNSQGRRKVCCACQKAFNEVTCPHCHRSNFWRNANYHAGLK</sequence>
<evidence type="ECO:0000313" key="2">
    <source>
        <dbReference type="Proteomes" id="UP000663882"/>
    </source>
</evidence>